<evidence type="ECO:0000313" key="1">
    <source>
        <dbReference type="EMBL" id="TYG58256.1"/>
    </source>
</evidence>
<reference evidence="1 2" key="1">
    <citation type="submission" date="2019-06" db="EMBL/GenBank/DDBJ databases">
        <title>WGS assembly of Gossypium darwinii.</title>
        <authorList>
            <person name="Chen Z.J."/>
            <person name="Sreedasyam A."/>
            <person name="Ando A."/>
            <person name="Song Q."/>
            <person name="De L."/>
            <person name="Hulse-Kemp A."/>
            <person name="Ding M."/>
            <person name="Ye W."/>
            <person name="Kirkbride R."/>
            <person name="Jenkins J."/>
            <person name="Plott C."/>
            <person name="Lovell J."/>
            <person name="Lin Y.-M."/>
            <person name="Vaughn R."/>
            <person name="Liu B."/>
            <person name="Li W."/>
            <person name="Simpson S."/>
            <person name="Scheffler B."/>
            <person name="Saski C."/>
            <person name="Grover C."/>
            <person name="Hu G."/>
            <person name="Conover J."/>
            <person name="Carlson J."/>
            <person name="Shu S."/>
            <person name="Boston L."/>
            <person name="Williams M."/>
            <person name="Peterson D."/>
            <person name="Mcgee K."/>
            <person name="Jones D."/>
            <person name="Wendel J."/>
            <person name="Stelly D."/>
            <person name="Grimwood J."/>
            <person name="Schmutz J."/>
        </authorList>
    </citation>
    <scope>NUCLEOTIDE SEQUENCE [LARGE SCALE GENOMIC DNA]</scope>
    <source>
        <strain evidence="1">1808015.09</strain>
    </source>
</reference>
<evidence type="ECO:0000313" key="2">
    <source>
        <dbReference type="Proteomes" id="UP000323506"/>
    </source>
</evidence>
<dbReference type="AlphaFoldDB" id="A0A5D2BRR2"/>
<dbReference type="EMBL" id="CM017708">
    <property type="protein sequence ID" value="TYG58256.1"/>
    <property type="molecule type" value="Genomic_DNA"/>
</dbReference>
<protein>
    <submittedName>
        <fullName evidence="1">Uncharacterized protein</fullName>
    </submittedName>
</protein>
<proteinExistence type="predicted"/>
<gene>
    <name evidence="1" type="ORF">ES288_D08G208200v1</name>
</gene>
<keyword evidence="2" id="KW-1185">Reference proteome</keyword>
<accession>A0A5D2BRR2</accession>
<organism evidence="1 2">
    <name type="scientific">Gossypium darwinii</name>
    <name type="common">Darwin's cotton</name>
    <name type="synonym">Gossypium barbadense var. darwinii</name>
    <dbReference type="NCBI Taxonomy" id="34276"/>
    <lineage>
        <taxon>Eukaryota</taxon>
        <taxon>Viridiplantae</taxon>
        <taxon>Streptophyta</taxon>
        <taxon>Embryophyta</taxon>
        <taxon>Tracheophyta</taxon>
        <taxon>Spermatophyta</taxon>
        <taxon>Magnoliopsida</taxon>
        <taxon>eudicotyledons</taxon>
        <taxon>Gunneridae</taxon>
        <taxon>Pentapetalae</taxon>
        <taxon>rosids</taxon>
        <taxon>malvids</taxon>
        <taxon>Malvales</taxon>
        <taxon>Malvaceae</taxon>
        <taxon>Malvoideae</taxon>
        <taxon>Gossypium</taxon>
    </lineage>
</organism>
<name>A0A5D2BRR2_GOSDA</name>
<dbReference type="Proteomes" id="UP000323506">
    <property type="component" value="Chromosome D08"/>
</dbReference>
<sequence>MFIKTFDGFQVVLTRNLNGFEIRFLHFLFRNGNSNDPIFHGSFHLFHLHVFWQPEPPHELPTATFNPVPSVVLVFLLKFPFSADLKHPVIFNLHFHFLFFKPREVGFEDMSFRSFLPVDSGVSKSSAFWDRRGGE</sequence>